<evidence type="ECO:0000256" key="4">
    <source>
        <dbReference type="ARBA" id="ARBA00022982"/>
    </source>
</evidence>
<dbReference type="SUPFAM" id="SSF50475">
    <property type="entry name" value="FMN-binding split barrel"/>
    <property type="match status" value="1"/>
</dbReference>
<dbReference type="InterPro" id="IPR011576">
    <property type="entry name" value="Pyridox_Oxase_N"/>
</dbReference>
<dbReference type="SUPFAM" id="SSF54862">
    <property type="entry name" value="4Fe-4S ferredoxins"/>
    <property type="match status" value="1"/>
</dbReference>
<keyword evidence="2" id="KW-0004">4Fe-4S</keyword>
<evidence type="ECO:0000256" key="2">
    <source>
        <dbReference type="ARBA" id="ARBA00022485"/>
    </source>
</evidence>
<dbReference type="Pfam" id="PF12838">
    <property type="entry name" value="Fer4_7"/>
    <property type="match status" value="1"/>
</dbReference>
<dbReference type="Gene3D" id="2.30.110.10">
    <property type="entry name" value="Electron Transport, Fmn-binding Protein, Chain A"/>
    <property type="match status" value="1"/>
</dbReference>
<comment type="caution">
    <text evidence="8">The sequence shown here is derived from an EMBL/GenBank/DDBJ whole genome shotgun (WGS) entry which is preliminary data.</text>
</comment>
<keyword evidence="6" id="KW-0411">Iron-sulfur</keyword>
<dbReference type="InterPro" id="IPR012349">
    <property type="entry name" value="Split_barrel_FMN-bd"/>
</dbReference>
<evidence type="ECO:0000313" key="9">
    <source>
        <dbReference type="Proteomes" id="UP000824230"/>
    </source>
</evidence>
<keyword evidence="5" id="KW-0408">Iron</keyword>
<evidence type="ECO:0000256" key="6">
    <source>
        <dbReference type="ARBA" id="ARBA00023014"/>
    </source>
</evidence>
<protein>
    <submittedName>
        <fullName evidence="8">4Fe-4S binding protein</fullName>
    </submittedName>
</protein>
<keyword evidence="4" id="KW-0249">Electron transport</keyword>
<feature type="domain" description="4Fe-4S ferredoxin-type" evidence="7">
    <location>
        <begin position="154"/>
        <end position="181"/>
    </location>
</feature>
<dbReference type="PROSITE" id="PS00198">
    <property type="entry name" value="4FE4S_FER_1"/>
    <property type="match status" value="2"/>
</dbReference>
<dbReference type="InterPro" id="IPR050294">
    <property type="entry name" value="RnfB_subfamily"/>
</dbReference>
<dbReference type="InterPro" id="IPR017896">
    <property type="entry name" value="4Fe4S_Fe-S-bd"/>
</dbReference>
<dbReference type="PANTHER" id="PTHR42859:SF10">
    <property type="entry name" value="DIMETHYLSULFOXIDE REDUCTASE CHAIN B"/>
    <property type="match status" value="1"/>
</dbReference>
<dbReference type="EMBL" id="DXFG01000057">
    <property type="protein sequence ID" value="HIX36822.1"/>
    <property type="molecule type" value="Genomic_DNA"/>
</dbReference>
<sequence>MKTKDYLRILKDEIHSTVIATIDEKGRPVTRVIDIMLTDENSLYFITAKGKAFYSQLMTDPYVAISGMCGGEGTMKKKAVSIRGKAVKIGSEKLKEVFRQNPYMAEIYPQEESRRALEVFQVAEGTGEFFDLSVKPIYRDTFVLGAGQQETEEPGGYFITDRCHGCRICYSKCPQKCIDMSAKPFVIQQEHCLHCGNCMEACPFDAVEKR</sequence>
<evidence type="ECO:0000256" key="1">
    <source>
        <dbReference type="ARBA" id="ARBA00022448"/>
    </source>
</evidence>
<reference evidence="8" key="2">
    <citation type="submission" date="2021-04" db="EMBL/GenBank/DDBJ databases">
        <authorList>
            <person name="Gilroy R."/>
        </authorList>
    </citation>
    <scope>NUCLEOTIDE SEQUENCE</scope>
    <source>
        <strain evidence="8">ChiHjej12B11-1927</strain>
    </source>
</reference>
<accession>A0A9D1VKA8</accession>
<evidence type="ECO:0000259" key="7">
    <source>
        <dbReference type="PROSITE" id="PS51379"/>
    </source>
</evidence>
<dbReference type="Proteomes" id="UP000824230">
    <property type="component" value="Unassembled WGS sequence"/>
</dbReference>
<gene>
    <name evidence="8" type="ORF">H9738_02980</name>
</gene>
<reference evidence="8" key="1">
    <citation type="journal article" date="2021" name="PeerJ">
        <title>Extensive microbial diversity within the chicken gut microbiome revealed by metagenomics and culture.</title>
        <authorList>
            <person name="Gilroy R."/>
            <person name="Ravi A."/>
            <person name="Getino M."/>
            <person name="Pursley I."/>
            <person name="Horton D.L."/>
            <person name="Alikhan N.F."/>
            <person name="Baker D."/>
            <person name="Gharbi K."/>
            <person name="Hall N."/>
            <person name="Watson M."/>
            <person name="Adriaenssens E.M."/>
            <person name="Foster-Nyarko E."/>
            <person name="Jarju S."/>
            <person name="Secka A."/>
            <person name="Antonio M."/>
            <person name="Oren A."/>
            <person name="Chaudhuri R.R."/>
            <person name="La Ragione R."/>
            <person name="Hildebrand F."/>
            <person name="Pallen M.J."/>
        </authorList>
    </citation>
    <scope>NUCLEOTIDE SEQUENCE</scope>
    <source>
        <strain evidence="8">ChiHjej12B11-1927</strain>
    </source>
</reference>
<evidence type="ECO:0000256" key="3">
    <source>
        <dbReference type="ARBA" id="ARBA00022723"/>
    </source>
</evidence>
<name>A0A9D1VKA8_9FIRM</name>
<dbReference type="PROSITE" id="PS51379">
    <property type="entry name" value="4FE4S_FER_2"/>
    <property type="match status" value="2"/>
</dbReference>
<dbReference type="AlphaFoldDB" id="A0A9D1VKA8"/>
<keyword evidence="1" id="KW-0813">Transport</keyword>
<proteinExistence type="predicted"/>
<dbReference type="Gene3D" id="3.30.70.20">
    <property type="match status" value="1"/>
</dbReference>
<dbReference type="PANTHER" id="PTHR42859">
    <property type="entry name" value="OXIDOREDUCTASE"/>
    <property type="match status" value="1"/>
</dbReference>
<dbReference type="GO" id="GO:0046872">
    <property type="term" value="F:metal ion binding"/>
    <property type="evidence" value="ECO:0007669"/>
    <property type="project" value="UniProtKB-KW"/>
</dbReference>
<feature type="domain" description="4Fe-4S ferredoxin-type" evidence="7">
    <location>
        <begin position="183"/>
        <end position="210"/>
    </location>
</feature>
<evidence type="ECO:0000313" key="8">
    <source>
        <dbReference type="EMBL" id="HIX36822.1"/>
    </source>
</evidence>
<organism evidence="8 9">
    <name type="scientific">Candidatus Blautia pullistercoris</name>
    <dbReference type="NCBI Taxonomy" id="2838499"/>
    <lineage>
        <taxon>Bacteria</taxon>
        <taxon>Bacillati</taxon>
        <taxon>Bacillota</taxon>
        <taxon>Clostridia</taxon>
        <taxon>Lachnospirales</taxon>
        <taxon>Lachnospiraceae</taxon>
        <taxon>Blautia</taxon>
    </lineage>
</organism>
<dbReference type="GO" id="GO:0051539">
    <property type="term" value="F:4 iron, 4 sulfur cluster binding"/>
    <property type="evidence" value="ECO:0007669"/>
    <property type="project" value="UniProtKB-KW"/>
</dbReference>
<dbReference type="InterPro" id="IPR017900">
    <property type="entry name" value="4Fe4S_Fe_S_CS"/>
</dbReference>
<keyword evidence="3" id="KW-0479">Metal-binding</keyword>
<dbReference type="Pfam" id="PF01243">
    <property type="entry name" value="PNPOx_N"/>
    <property type="match status" value="1"/>
</dbReference>
<evidence type="ECO:0000256" key="5">
    <source>
        <dbReference type="ARBA" id="ARBA00023004"/>
    </source>
</evidence>